<dbReference type="InterPro" id="IPR009051">
    <property type="entry name" value="Helical_ferredxn"/>
</dbReference>
<keyword evidence="4" id="KW-0408">Iron</keyword>
<dbReference type="PROSITE" id="PS51379">
    <property type="entry name" value="4FE4S_FER_2"/>
    <property type="match status" value="1"/>
</dbReference>
<comment type="caution">
    <text evidence="7">The sequence shown here is derived from an EMBL/GenBank/DDBJ whole genome shotgun (WGS) entry which is preliminary data.</text>
</comment>
<feature type="domain" description="4Fe-4S ferredoxin-type" evidence="6">
    <location>
        <begin position="41"/>
        <end position="72"/>
    </location>
</feature>
<evidence type="ECO:0000313" key="7">
    <source>
        <dbReference type="EMBL" id="MFC1852685.1"/>
    </source>
</evidence>
<dbReference type="Pfam" id="PF02754">
    <property type="entry name" value="CCG"/>
    <property type="match status" value="2"/>
</dbReference>
<dbReference type="Proteomes" id="UP001594351">
    <property type="component" value="Unassembled WGS sequence"/>
</dbReference>
<keyword evidence="2" id="KW-0479">Metal-binding</keyword>
<evidence type="ECO:0000259" key="6">
    <source>
        <dbReference type="PROSITE" id="PS51379"/>
    </source>
</evidence>
<evidence type="ECO:0000256" key="3">
    <source>
        <dbReference type="ARBA" id="ARBA00022737"/>
    </source>
</evidence>
<dbReference type="PIRSF" id="PIRSF000139">
    <property type="entry name" value="Glc_ox_4Fe-4S"/>
    <property type="match status" value="1"/>
</dbReference>
<dbReference type="PANTHER" id="PTHR32479:SF20">
    <property type="entry name" value="GLYCOLATE OXIDASE IRON-SULFUR SUBUNIT"/>
    <property type="match status" value="1"/>
</dbReference>
<protein>
    <submittedName>
        <fullName evidence="7">(Fe-S)-binding protein</fullName>
    </submittedName>
</protein>
<dbReference type="InterPro" id="IPR017896">
    <property type="entry name" value="4Fe4S_Fe-S-bd"/>
</dbReference>
<keyword evidence="1" id="KW-0004">4Fe-4S</keyword>
<dbReference type="PROSITE" id="PS00198">
    <property type="entry name" value="4FE4S_FER_1"/>
    <property type="match status" value="1"/>
</dbReference>
<name>A0ABV6Z2K4_UNCC1</name>
<keyword evidence="8" id="KW-1185">Reference proteome</keyword>
<keyword evidence="3" id="KW-0677">Repeat</keyword>
<sequence>AKSAVTLFSTVNFEIPIQLINLRSYVLAVKPATIGSKIMFNEQEIRSQLKICVKCGKCLTRCPVYRETRDEKVVARGKISLAQAYLEGEIGLSETLARAAAECLYCLNCQDSCPNGIPMDMIIPFLRKTTAYHSKITATTHNIITKTVAKSGHVRQFARAASIVSRLLARQIPPERGIHLKLSLPNFPSRRLLPGLAQTSFVESIPEMNNLQAGKKTIAFFVGCLHNYLDVPTGLATLRVLNKMGYDVWIPKNQTCCGLPFLSAGMDEAYRRLAEQNREVFSPHTTEIVTTCPSCATTIRKHYQTLGTTGAVMARGVVDLSTFLWEHRSELEAVLSPGSITEFATYHDPCHLAHGLDVRHQPRALLKLLYQDNFMELSQADRCCGGGGSFSLTHYDLSQKICASKVKNIAAWKVKVQAKNRASQQKQNSSLTEKTRVVTACPLCEIQLRDALKNNNVNVAVTHLADEIARHLKP</sequence>
<proteinExistence type="predicted"/>
<dbReference type="Pfam" id="PF13183">
    <property type="entry name" value="Fer4_8"/>
    <property type="match status" value="1"/>
</dbReference>
<dbReference type="InterPro" id="IPR017900">
    <property type="entry name" value="4Fe4S_Fe_S_CS"/>
</dbReference>
<evidence type="ECO:0000313" key="8">
    <source>
        <dbReference type="Proteomes" id="UP001594351"/>
    </source>
</evidence>
<dbReference type="PANTHER" id="PTHR32479">
    <property type="entry name" value="GLYCOLATE OXIDASE IRON-SULFUR SUBUNIT"/>
    <property type="match status" value="1"/>
</dbReference>
<accession>A0ABV6Z2K4</accession>
<evidence type="ECO:0000256" key="5">
    <source>
        <dbReference type="ARBA" id="ARBA00023014"/>
    </source>
</evidence>
<dbReference type="InterPro" id="IPR012257">
    <property type="entry name" value="Glc_ox_4Fe-4S"/>
</dbReference>
<feature type="non-terminal residue" evidence="7">
    <location>
        <position position="1"/>
    </location>
</feature>
<dbReference type="InterPro" id="IPR004017">
    <property type="entry name" value="Cys_rich_dom"/>
</dbReference>
<evidence type="ECO:0000256" key="1">
    <source>
        <dbReference type="ARBA" id="ARBA00022485"/>
    </source>
</evidence>
<dbReference type="Gene3D" id="1.10.1060.10">
    <property type="entry name" value="Alpha-helical ferredoxin"/>
    <property type="match status" value="1"/>
</dbReference>
<gene>
    <name evidence="7" type="ORF">ACFL27_21000</name>
</gene>
<dbReference type="SUPFAM" id="SSF46548">
    <property type="entry name" value="alpha-helical ferredoxin"/>
    <property type="match status" value="1"/>
</dbReference>
<evidence type="ECO:0000256" key="4">
    <source>
        <dbReference type="ARBA" id="ARBA00023004"/>
    </source>
</evidence>
<reference evidence="7 8" key="1">
    <citation type="submission" date="2024-09" db="EMBL/GenBank/DDBJ databases">
        <title>Laminarin stimulates single cell rates of sulfate reduction while oxygen inhibits transcriptomic activity in coastal marine sediment.</title>
        <authorList>
            <person name="Lindsay M."/>
            <person name="Orcutt B."/>
            <person name="Emerson D."/>
            <person name="Stepanauskas R."/>
            <person name="D'Angelo T."/>
        </authorList>
    </citation>
    <scope>NUCLEOTIDE SEQUENCE [LARGE SCALE GENOMIC DNA]</scope>
    <source>
        <strain evidence="7">SAG AM-311-K15</strain>
    </source>
</reference>
<keyword evidence="5" id="KW-0411">Iron-sulfur</keyword>
<evidence type="ECO:0000256" key="2">
    <source>
        <dbReference type="ARBA" id="ARBA00022723"/>
    </source>
</evidence>
<organism evidence="7 8">
    <name type="scientific">candidate division CSSED10-310 bacterium</name>
    <dbReference type="NCBI Taxonomy" id="2855610"/>
    <lineage>
        <taxon>Bacteria</taxon>
        <taxon>Bacteria division CSSED10-310</taxon>
    </lineage>
</organism>
<dbReference type="EMBL" id="JBHPBY010000349">
    <property type="protein sequence ID" value="MFC1852685.1"/>
    <property type="molecule type" value="Genomic_DNA"/>
</dbReference>